<protein>
    <submittedName>
        <fullName evidence="1">Uncharacterized protein</fullName>
    </submittedName>
</protein>
<name>A0A418M244_9BACT</name>
<dbReference type="AlphaFoldDB" id="A0A418M244"/>
<dbReference type="Proteomes" id="UP000283523">
    <property type="component" value="Unassembled WGS sequence"/>
</dbReference>
<organism evidence="1 2">
    <name type="scientific">Fibrisoma montanum</name>
    <dbReference type="NCBI Taxonomy" id="2305895"/>
    <lineage>
        <taxon>Bacteria</taxon>
        <taxon>Pseudomonadati</taxon>
        <taxon>Bacteroidota</taxon>
        <taxon>Cytophagia</taxon>
        <taxon>Cytophagales</taxon>
        <taxon>Spirosomataceae</taxon>
        <taxon>Fibrisoma</taxon>
    </lineage>
</organism>
<sequence>MIQNGKNYLLTLDNWFVAPDGKEYMAVWGKCTVRQCSEALGFNPTRSSNWIVEVDDGKMIVAGCQLHFAVQTDEPPKIQLGTYTSDETKLLRPVNRIYIPSMNINTFMSLTWDLLDRGFAPKNNQNLSKQGADTDRGIWRRSDVSMKLYRQLLNGFSPNGRPDFTLQDCIDNGLTVQAFINRRNVGKHLLFELEDLCKKENVKLPNE</sequence>
<dbReference type="EMBL" id="QXED01000007">
    <property type="protein sequence ID" value="RIV19736.1"/>
    <property type="molecule type" value="Genomic_DNA"/>
</dbReference>
<proteinExistence type="predicted"/>
<accession>A0A418M244</accession>
<evidence type="ECO:0000313" key="1">
    <source>
        <dbReference type="EMBL" id="RIV19736.1"/>
    </source>
</evidence>
<comment type="caution">
    <text evidence="1">The sequence shown here is derived from an EMBL/GenBank/DDBJ whole genome shotgun (WGS) entry which is preliminary data.</text>
</comment>
<dbReference type="OrthoDB" id="7779282at2"/>
<dbReference type="RefSeq" id="WP_119670022.1">
    <property type="nucleotide sequence ID" value="NZ_QXED01000007.1"/>
</dbReference>
<keyword evidence="2" id="KW-1185">Reference proteome</keyword>
<gene>
    <name evidence="1" type="ORF">DYU11_22670</name>
</gene>
<reference evidence="1 2" key="1">
    <citation type="submission" date="2018-08" db="EMBL/GenBank/DDBJ databases">
        <title>Fibrisoma montanum sp. nov., isolated from Danxia mountain soil.</title>
        <authorList>
            <person name="Huang Y."/>
        </authorList>
    </citation>
    <scope>NUCLEOTIDE SEQUENCE [LARGE SCALE GENOMIC DNA]</scope>
    <source>
        <strain evidence="1 2">HYT19</strain>
    </source>
</reference>
<evidence type="ECO:0000313" key="2">
    <source>
        <dbReference type="Proteomes" id="UP000283523"/>
    </source>
</evidence>